<dbReference type="OrthoDB" id="3256376at2759"/>
<dbReference type="InterPro" id="IPR000719">
    <property type="entry name" value="Prot_kinase_dom"/>
</dbReference>
<organism evidence="4 5">
    <name type="scientific">Pristionchus pacificus</name>
    <name type="common">Parasitic nematode worm</name>
    <dbReference type="NCBI Taxonomy" id="54126"/>
    <lineage>
        <taxon>Eukaryota</taxon>
        <taxon>Metazoa</taxon>
        <taxon>Ecdysozoa</taxon>
        <taxon>Nematoda</taxon>
        <taxon>Chromadorea</taxon>
        <taxon>Rhabditida</taxon>
        <taxon>Rhabditina</taxon>
        <taxon>Diplogasteromorpha</taxon>
        <taxon>Diplogasteroidea</taxon>
        <taxon>Neodiplogasteridae</taxon>
        <taxon>Pristionchus</taxon>
    </lineage>
</organism>
<dbReference type="InterPro" id="IPR016187">
    <property type="entry name" value="CTDL_fold"/>
</dbReference>
<dbReference type="GO" id="GO:0004714">
    <property type="term" value="F:transmembrane receptor protein tyrosine kinase activity"/>
    <property type="evidence" value="ECO:0000318"/>
    <property type="project" value="GO_Central"/>
</dbReference>
<feature type="chain" id="PRO_5044005668" evidence="3">
    <location>
        <begin position="22"/>
        <end position="875"/>
    </location>
</feature>
<keyword evidence="2" id="KW-0472">Membrane</keyword>
<evidence type="ECO:0000256" key="3">
    <source>
        <dbReference type="SAM" id="SignalP"/>
    </source>
</evidence>
<dbReference type="InterPro" id="IPR011009">
    <property type="entry name" value="Kinase-like_dom_sf"/>
</dbReference>
<reference evidence="4" key="2">
    <citation type="submission" date="2022-06" db="UniProtKB">
        <authorList>
            <consortium name="EnsemblMetazoa"/>
        </authorList>
    </citation>
    <scope>IDENTIFICATION</scope>
    <source>
        <strain evidence="4">PS312</strain>
    </source>
</reference>
<feature type="signal peptide" evidence="3">
    <location>
        <begin position="1"/>
        <end position="21"/>
    </location>
</feature>
<dbReference type="PROSITE" id="PS50011">
    <property type="entry name" value="PROTEIN_KINASE_DOM"/>
    <property type="match status" value="1"/>
</dbReference>
<dbReference type="SUPFAM" id="SSF56436">
    <property type="entry name" value="C-type lectin-like"/>
    <property type="match status" value="2"/>
</dbReference>
<evidence type="ECO:0000313" key="4">
    <source>
        <dbReference type="EnsemblMetazoa" id="PPA40878.1"/>
    </source>
</evidence>
<feature type="compositionally biased region" description="Acidic residues" evidence="1">
    <location>
        <begin position="458"/>
        <end position="468"/>
    </location>
</feature>
<dbReference type="PROSITE" id="PS00109">
    <property type="entry name" value="PROTEIN_KINASE_TYR"/>
    <property type="match status" value="1"/>
</dbReference>
<dbReference type="GO" id="GO:0007169">
    <property type="term" value="P:cell surface receptor protein tyrosine kinase signaling pathway"/>
    <property type="evidence" value="ECO:0000318"/>
    <property type="project" value="GO_Central"/>
</dbReference>
<dbReference type="PANTHER" id="PTHR24416:SF583">
    <property type="entry name" value="RECEPTOR PROTEIN-TYROSINE KINASE"/>
    <property type="match status" value="1"/>
</dbReference>
<dbReference type="Gene3D" id="1.10.510.10">
    <property type="entry name" value="Transferase(Phosphotransferase) domain 1"/>
    <property type="match status" value="1"/>
</dbReference>
<gene>
    <name evidence="4" type="primary">WBGene00279247</name>
</gene>
<dbReference type="GO" id="GO:0005524">
    <property type="term" value="F:ATP binding"/>
    <property type="evidence" value="ECO:0007669"/>
    <property type="project" value="InterPro"/>
</dbReference>
<dbReference type="GO" id="GO:0005886">
    <property type="term" value="C:plasma membrane"/>
    <property type="evidence" value="ECO:0000318"/>
    <property type="project" value="GO_Central"/>
</dbReference>
<dbReference type="Pfam" id="PF07714">
    <property type="entry name" value="PK_Tyr_Ser-Thr"/>
    <property type="match status" value="1"/>
</dbReference>
<dbReference type="SUPFAM" id="SSF56112">
    <property type="entry name" value="Protein kinase-like (PK-like)"/>
    <property type="match status" value="1"/>
</dbReference>
<dbReference type="FunFam" id="1.10.510.10:FF:001384">
    <property type="entry name" value="C-type lectin"/>
    <property type="match status" value="1"/>
</dbReference>
<keyword evidence="2" id="KW-0812">Transmembrane</keyword>
<dbReference type="InterPro" id="IPR050122">
    <property type="entry name" value="RTK"/>
</dbReference>
<dbReference type="CDD" id="cd00037">
    <property type="entry name" value="CLECT"/>
    <property type="match status" value="1"/>
</dbReference>
<dbReference type="PRINTS" id="PR00109">
    <property type="entry name" value="TYRKINASE"/>
</dbReference>
<dbReference type="GO" id="GO:0043235">
    <property type="term" value="C:receptor complex"/>
    <property type="evidence" value="ECO:0000318"/>
    <property type="project" value="GO_Central"/>
</dbReference>
<evidence type="ECO:0000256" key="1">
    <source>
        <dbReference type="SAM" id="MobiDB-lite"/>
    </source>
</evidence>
<dbReference type="SMART" id="SM00219">
    <property type="entry name" value="TyrKc"/>
    <property type="match status" value="1"/>
</dbReference>
<dbReference type="InterPro" id="IPR008266">
    <property type="entry name" value="Tyr_kinase_AS"/>
</dbReference>
<accession>A0A8R1YZ95</accession>
<reference evidence="5" key="1">
    <citation type="journal article" date="2008" name="Nat. Genet.">
        <title>The Pristionchus pacificus genome provides a unique perspective on nematode lifestyle and parasitism.</title>
        <authorList>
            <person name="Dieterich C."/>
            <person name="Clifton S.W."/>
            <person name="Schuster L.N."/>
            <person name="Chinwalla A."/>
            <person name="Delehaunty K."/>
            <person name="Dinkelacker I."/>
            <person name="Fulton L."/>
            <person name="Fulton R."/>
            <person name="Godfrey J."/>
            <person name="Minx P."/>
            <person name="Mitreva M."/>
            <person name="Roeseler W."/>
            <person name="Tian H."/>
            <person name="Witte H."/>
            <person name="Yang S.P."/>
            <person name="Wilson R.K."/>
            <person name="Sommer R.J."/>
        </authorList>
    </citation>
    <scope>NUCLEOTIDE SEQUENCE [LARGE SCALE GENOMIC DNA]</scope>
    <source>
        <strain evidence="5">PS312</strain>
    </source>
</reference>
<dbReference type="AlphaFoldDB" id="A0A2A6CK57"/>
<feature type="region of interest" description="Disordered" evidence="1">
    <location>
        <begin position="450"/>
        <end position="475"/>
    </location>
</feature>
<accession>A0A2A6CK57</accession>
<dbReference type="InterPro" id="IPR001304">
    <property type="entry name" value="C-type_lectin-like"/>
</dbReference>
<dbReference type="InterPro" id="IPR016186">
    <property type="entry name" value="C-type_lectin-like/link_sf"/>
</dbReference>
<keyword evidence="5" id="KW-1185">Reference proteome</keyword>
<protein>
    <submittedName>
        <fullName evidence="4">Uncharacterized protein</fullName>
    </submittedName>
</protein>
<evidence type="ECO:0000313" key="5">
    <source>
        <dbReference type="Proteomes" id="UP000005239"/>
    </source>
</evidence>
<dbReference type="PANTHER" id="PTHR24416">
    <property type="entry name" value="TYROSINE-PROTEIN KINASE RECEPTOR"/>
    <property type="match status" value="1"/>
</dbReference>
<dbReference type="Gene3D" id="3.10.100.10">
    <property type="entry name" value="Mannose-Binding Protein A, subunit A"/>
    <property type="match status" value="2"/>
</dbReference>
<dbReference type="PROSITE" id="PS50041">
    <property type="entry name" value="C_TYPE_LECTIN_2"/>
    <property type="match status" value="1"/>
</dbReference>
<dbReference type="FunFam" id="3.30.200.20:FF:001232">
    <property type="entry name" value="Uncharacterized protein"/>
    <property type="match status" value="1"/>
</dbReference>
<feature type="transmembrane region" description="Helical" evidence="2">
    <location>
        <begin position="637"/>
        <end position="656"/>
    </location>
</feature>
<keyword evidence="2" id="KW-1133">Transmembrane helix</keyword>
<dbReference type="EnsemblMetazoa" id="PPA40878.1">
    <property type="protein sequence ID" value="PPA40878.1"/>
    <property type="gene ID" value="WBGene00279247"/>
</dbReference>
<proteinExistence type="predicted"/>
<name>A0A2A6CK57_PRIPA</name>
<dbReference type="CDD" id="cd00192">
    <property type="entry name" value="PTKc"/>
    <property type="match status" value="1"/>
</dbReference>
<dbReference type="Proteomes" id="UP000005239">
    <property type="component" value="Unassembled WGS sequence"/>
</dbReference>
<dbReference type="SMART" id="SM00034">
    <property type="entry name" value="CLECT"/>
    <property type="match status" value="2"/>
</dbReference>
<feature type="transmembrane region" description="Helical" evidence="2">
    <location>
        <begin position="480"/>
        <end position="505"/>
    </location>
</feature>
<dbReference type="InterPro" id="IPR020635">
    <property type="entry name" value="Tyr_kinase_cat_dom"/>
</dbReference>
<keyword evidence="3" id="KW-0732">Signal</keyword>
<dbReference type="InterPro" id="IPR001245">
    <property type="entry name" value="Ser-Thr/Tyr_kinase_cat_dom"/>
</dbReference>
<sequence length="875" mass="99435">MYSGGMCTLLRTLLLILFVNCTPPRLNCFQENIIDLYGEDTNLPTAEMIIREEAKRIGLSTAYFDTCSGQWTKKNASVVVYFRQFLADRAHKLYTFITKRLALINKYLVRLDPKARAFVQKIRTTALTHSNSQMLTIVFILSHVAAVFTQTSSLDLVCPPGYVPFNVDHTRWCFAIHTPVFPATSVPFNTAKQLCEVREGESLPILASSGMTFALEWFQQSYSLDYLWIGIICENGRKYSLMWMDGQNVTFNRFMENPDCSESTHFVQTSLEVWVPLSDAEDYLVENYICTKLALTYIPDLPSMPPSLNCRHGMFLIGDWCYSFGVLPNSVDGNYLNVKHYCDHDLVANLPSINSDEVDEQSIIYIRRYFLGVDIEHIWIGLECGSEGTWHWTNKENWSGYSHFVDISEKSVCDPTADFGHLIDNNGNWISGKSQLAAKYYLCSDRPEGYTAPPPDSSSEEGTSDDSDGTTNPQDPDTPVWVWIVIVVCIIGGVAIMLAIIYFIFMRRGKIRKLEEMVEIERLEAAKPKSSVSNPIANNYYVGTIRTDEWEIDRKFVGIDYTSKLGEGAFGSVFIGRVLLKNIPLTEGKSIVELTALRNDNDAVAVKMLHETADGVAERNFRAEIDLMKKIGYHERLVNILACVTLSTPILLISEYCANGDLLAFMRERRKYMLSDINDINDDMIITVRKQMMFAIQIAYGLEYLTSRGFIHRDIAARNIMVDQQESCKIGDFGLCRAIGREEENYQSQGGKLPLKWMSPEAIDKYNFAAASDVWSYGVLLFEIITLGGVPYADWPAAELLSRLKRGERMDRPDGCSDHLFELMSECWTEQPSQRPSFMHIRQRLGLMLENVSQDDYYLRLNAKANYYVAESNTS</sequence>
<dbReference type="Gene3D" id="3.30.200.20">
    <property type="entry name" value="Phosphorylase Kinase, domain 1"/>
    <property type="match status" value="1"/>
</dbReference>
<evidence type="ECO:0000256" key="2">
    <source>
        <dbReference type="SAM" id="Phobius"/>
    </source>
</evidence>